<reference evidence="13" key="1">
    <citation type="submission" date="2023-04" db="EMBL/GenBank/DDBJ databases">
        <title>Black Yeasts Isolated from many extreme environments.</title>
        <authorList>
            <person name="Coleine C."/>
            <person name="Stajich J.E."/>
            <person name="Selbmann L."/>
        </authorList>
    </citation>
    <scope>NUCLEOTIDE SEQUENCE</scope>
    <source>
        <strain evidence="13">CCFEE 5312</strain>
    </source>
</reference>
<keyword evidence="14" id="KW-1185">Reference proteome</keyword>
<gene>
    <name evidence="13" type="ORF">LTR09_001624</name>
</gene>
<proteinExistence type="inferred from homology"/>
<comment type="similarity">
    <text evidence="2 9">Belongs to the OXA1/ALB3/YidC family.</text>
</comment>
<dbReference type="GO" id="GO:0032977">
    <property type="term" value="F:membrane insertase activity"/>
    <property type="evidence" value="ECO:0007669"/>
    <property type="project" value="InterPro"/>
</dbReference>
<sequence>MKRRYATPSTNDEQLSSASRRIPHTPYRTVLSSRTPTTQWRTSVPLTSIQAMRNASTNTPADTPSEPPPQTEPSFAATPESAYPNMDTITLDNIDLAQPDIPARLAAIPEKIGYLHEIGLNYGYGPTSVLEWTIEHIHIYGGLPWWASIAATAVLLRLALLPFFIKSSDVMARSQALMSITKPITNRMQAASKQKRQADMMQAWGELRAVRKRAGVSNVAQFTPIVLQGVFGFCGFKLLRAASNLPVPAFKTDGFLWLSDLTIPDPYLILPIVMAGCIHLLIRIGGETGSANSLTPGMQKFMLYGMPGIIILGTGFQPGAVCVWFAAGGALGIVQSLALQRPALRAWLGLAPIYKPTQEEKDAGPFAAIMDAYKGGSGSTTQARPAVGRSAGYTNPTYQSPNLRNSSTSRGQQESRVIDVKAVTPRSGASDDMVTPSGTPGSKTKTKDPGVFDRASTAWKDFNKRTNSYMRNTPEGRAEKEAQAFRAAKVAYEKRAKEAEARAGGRAKR</sequence>
<feature type="transmembrane region" description="Helical" evidence="11">
    <location>
        <begin position="267"/>
        <end position="286"/>
    </location>
</feature>
<evidence type="ECO:0000256" key="5">
    <source>
        <dbReference type="ARBA" id="ARBA00022946"/>
    </source>
</evidence>
<evidence type="ECO:0000256" key="1">
    <source>
        <dbReference type="ARBA" id="ARBA00004448"/>
    </source>
</evidence>
<dbReference type="Proteomes" id="UP001271007">
    <property type="component" value="Unassembled WGS sequence"/>
</dbReference>
<dbReference type="PANTHER" id="PTHR12428">
    <property type="entry name" value="OXA1"/>
    <property type="match status" value="1"/>
</dbReference>
<feature type="domain" description="Membrane insertase YidC/Oxa/ALB C-terminal" evidence="12">
    <location>
        <begin position="145"/>
        <end position="340"/>
    </location>
</feature>
<keyword evidence="6 11" id="KW-1133">Transmembrane helix</keyword>
<feature type="region of interest" description="Disordered" evidence="10">
    <location>
        <begin position="378"/>
        <end position="451"/>
    </location>
</feature>
<comment type="subcellular location">
    <subcellularLocation>
        <location evidence="9">Membrane</location>
        <topology evidence="9">Multi-pass membrane protein</topology>
    </subcellularLocation>
    <subcellularLocation>
        <location evidence="1">Mitochondrion inner membrane</location>
        <topology evidence="1">Multi-pass membrane protein</topology>
    </subcellularLocation>
</comment>
<organism evidence="13 14">
    <name type="scientific">Extremus antarcticus</name>
    <dbReference type="NCBI Taxonomy" id="702011"/>
    <lineage>
        <taxon>Eukaryota</taxon>
        <taxon>Fungi</taxon>
        <taxon>Dikarya</taxon>
        <taxon>Ascomycota</taxon>
        <taxon>Pezizomycotina</taxon>
        <taxon>Dothideomycetes</taxon>
        <taxon>Dothideomycetidae</taxon>
        <taxon>Mycosphaerellales</taxon>
        <taxon>Extremaceae</taxon>
        <taxon>Extremus</taxon>
    </lineage>
</organism>
<evidence type="ECO:0000313" key="13">
    <source>
        <dbReference type="EMBL" id="KAK3057440.1"/>
    </source>
</evidence>
<evidence type="ECO:0000256" key="2">
    <source>
        <dbReference type="ARBA" id="ARBA00009877"/>
    </source>
</evidence>
<dbReference type="GO" id="GO:0005743">
    <property type="term" value="C:mitochondrial inner membrane"/>
    <property type="evidence" value="ECO:0007669"/>
    <property type="project" value="UniProtKB-SubCell"/>
</dbReference>
<dbReference type="EMBL" id="JAWDJX010000003">
    <property type="protein sequence ID" value="KAK3057440.1"/>
    <property type="molecule type" value="Genomic_DNA"/>
</dbReference>
<feature type="transmembrane region" description="Helical" evidence="11">
    <location>
        <begin position="143"/>
        <end position="165"/>
    </location>
</feature>
<evidence type="ECO:0000256" key="6">
    <source>
        <dbReference type="ARBA" id="ARBA00022989"/>
    </source>
</evidence>
<evidence type="ECO:0000259" key="12">
    <source>
        <dbReference type="Pfam" id="PF02096"/>
    </source>
</evidence>
<feature type="compositionally biased region" description="Polar residues" evidence="10">
    <location>
        <begin position="392"/>
        <end position="415"/>
    </location>
</feature>
<name>A0AAJ0GH94_9PEZI</name>
<dbReference type="PANTHER" id="PTHR12428:SF66">
    <property type="entry name" value="MITOCHONDRIAL INNER MEMBRANE PROTEIN OXA1L"/>
    <property type="match status" value="1"/>
</dbReference>
<dbReference type="Pfam" id="PF02096">
    <property type="entry name" value="60KD_IMP"/>
    <property type="match status" value="1"/>
</dbReference>
<dbReference type="CDD" id="cd20069">
    <property type="entry name" value="5TM_Oxa1-like"/>
    <property type="match status" value="1"/>
</dbReference>
<keyword evidence="4" id="KW-0999">Mitochondrion inner membrane</keyword>
<evidence type="ECO:0000256" key="11">
    <source>
        <dbReference type="SAM" id="Phobius"/>
    </source>
</evidence>
<evidence type="ECO:0000256" key="10">
    <source>
        <dbReference type="SAM" id="MobiDB-lite"/>
    </source>
</evidence>
<keyword evidence="3 9" id="KW-0812">Transmembrane</keyword>
<feature type="region of interest" description="Disordered" evidence="10">
    <location>
        <begin position="463"/>
        <end position="482"/>
    </location>
</feature>
<keyword evidence="8 11" id="KW-0472">Membrane</keyword>
<protein>
    <recommendedName>
        <fullName evidence="12">Membrane insertase YidC/Oxa/ALB C-terminal domain-containing protein</fullName>
    </recommendedName>
</protein>
<evidence type="ECO:0000313" key="14">
    <source>
        <dbReference type="Proteomes" id="UP001271007"/>
    </source>
</evidence>
<evidence type="ECO:0000256" key="3">
    <source>
        <dbReference type="ARBA" id="ARBA00022692"/>
    </source>
</evidence>
<comment type="caution">
    <text evidence="13">The sequence shown here is derived from an EMBL/GenBank/DDBJ whole genome shotgun (WGS) entry which is preliminary data.</text>
</comment>
<feature type="compositionally biased region" description="Polar residues" evidence="10">
    <location>
        <begin position="7"/>
        <end position="19"/>
    </location>
</feature>
<feature type="region of interest" description="Disordered" evidence="10">
    <location>
        <begin position="1"/>
        <end position="81"/>
    </location>
</feature>
<keyword evidence="5" id="KW-0809">Transit peptide</keyword>
<evidence type="ECO:0000256" key="4">
    <source>
        <dbReference type="ARBA" id="ARBA00022792"/>
    </source>
</evidence>
<keyword evidence="7" id="KW-0496">Mitochondrion</keyword>
<accession>A0AAJ0GH94</accession>
<dbReference type="GO" id="GO:0032979">
    <property type="term" value="P:protein insertion into mitochondrial inner membrane from matrix"/>
    <property type="evidence" value="ECO:0007669"/>
    <property type="project" value="TreeGrafter"/>
</dbReference>
<evidence type="ECO:0000256" key="9">
    <source>
        <dbReference type="RuleBase" id="RU003945"/>
    </source>
</evidence>
<dbReference type="AlphaFoldDB" id="A0AAJ0GH94"/>
<evidence type="ECO:0000256" key="7">
    <source>
        <dbReference type="ARBA" id="ARBA00023128"/>
    </source>
</evidence>
<feature type="compositionally biased region" description="Polar residues" evidence="10">
    <location>
        <begin position="30"/>
        <end position="62"/>
    </location>
</feature>
<evidence type="ECO:0000256" key="8">
    <source>
        <dbReference type="ARBA" id="ARBA00023136"/>
    </source>
</evidence>
<dbReference type="InterPro" id="IPR001708">
    <property type="entry name" value="YidC/ALB3/OXA1/COX18"/>
</dbReference>
<dbReference type="InterPro" id="IPR028055">
    <property type="entry name" value="YidC/Oxa/ALB_C"/>
</dbReference>
<feature type="transmembrane region" description="Helical" evidence="11">
    <location>
        <begin position="306"/>
        <end position="334"/>
    </location>
</feature>